<organism evidence="2 3">
    <name type="scientific">Asparagus officinalis</name>
    <name type="common">Garden asparagus</name>
    <dbReference type="NCBI Taxonomy" id="4686"/>
    <lineage>
        <taxon>Eukaryota</taxon>
        <taxon>Viridiplantae</taxon>
        <taxon>Streptophyta</taxon>
        <taxon>Embryophyta</taxon>
        <taxon>Tracheophyta</taxon>
        <taxon>Spermatophyta</taxon>
        <taxon>Magnoliopsida</taxon>
        <taxon>Liliopsida</taxon>
        <taxon>Asparagales</taxon>
        <taxon>Asparagaceae</taxon>
        <taxon>Asparagoideae</taxon>
        <taxon>Asparagus</taxon>
    </lineage>
</organism>
<evidence type="ECO:0000256" key="1">
    <source>
        <dbReference type="SAM" id="Phobius"/>
    </source>
</evidence>
<sequence length="99" mass="11155">MDEELLAKALEVSGNDLDIAIKNLNNLHLESARAELDFAENNKSNVRTEANIWSSPEGTNHAPHTYIVLYSYSIFCIYFLFSFFSLSKLVSSPYDSVGF</sequence>
<dbReference type="Gramene" id="ONK75732">
    <property type="protein sequence ID" value="ONK75732"/>
    <property type="gene ID" value="A4U43_C03F19960"/>
</dbReference>
<evidence type="ECO:0008006" key="4">
    <source>
        <dbReference type="Google" id="ProtNLM"/>
    </source>
</evidence>
<proteinExistence type="predicted"/>
<keyword evidence="1" id="KW-0812">Transmembrane</keyword>
<evidence type="ECO:0000313" key="2">
    <source>
        <dbReference type="EMBL" id="ONK75732.1"/>
    </source>
</evidence>
<accession>A0A5P1FCB4</accession>
<feature type="transmembrane region" description="Helical" evidence="1">
    <location>
        <begin position="67"/>
        <end position="86"/>
    </location>
</feature>
<keyword evidence="1" id="KW-1133">Transmembrane helix</keyword>
<keyword evidence="1" id="KW-0472">Membrane</keyword>
<keyword evidence="3" id="KW-1185">Reference proteome</keyword>
<dbReference type="EMBL" id="CM007383">
    <property type="protein sequence ID" value="ONK75732.1"/>
    <property type="molecule type" value="Genomic_DNA"/>
</dbReference>
<evidence type="ECO:0000313" key="3">
    <source>
        <dbReference type="Proteomes" id="UP000243459"/>
    </source>
</evidence>
<gene>
    <name evidence="2" type="ORF">A4U43_C03F19960</name>
</gene>
<name>A0A5P1FCB4_ASPOF</name>
<reference evidence="3" key="1">
    <citation type="journal article" date="2017" name="Nat. Commun.">
        <title>The asparagus genome sheds light on the origin and evolution of a young Y chromosome.</title>
        <authorList>
            <person name="Harkess A."/>
            <person name="Zhou J."/>
            <person name="Xu C."/>
            <person name="Bowers J.E."/>
            <person name="Van der Hulst R."/>
            <person name="Ayyampalayam S."/>
            <person name="Mercati F."/>
            <person name="Riccardi P."/>
            <person name="McKain M.R."/>
            <person name="Kakrana A."/>
            <person name="Tang H."/>
            <person name="Ray J."/>
            <person name="Groenendijk J."/>
            <person name="Arikit S."/>
            <person name="Mathioni S.M."/>
            <person name="Nakano M."/>
            <person name="Shan H."/>
            <person name="Telgmann-Rauber A."/>
            <person name="Kanno A."/>
            <person name="Yue Z."/>
            <person name="Chen H."/>
            <person name="Li W."/>
            <person name="Chen Y."/>
            <person name="Xu X."/>
            <person name="Zhang Y."/>
            <person name="Luo S."/>
            <person name="Chen H."/>
            <person name="Gao J."/>
            <person name="Mao Z."/>
            <person name="Pires J.C."/>
            <person name="Luo M."/>
            <person name="Kudrna D."/>
            <person name="Wing R.A."/>
            <person name="Meyers B.C."/>
            <person name="Yi K."/>
            <person name="Kong H."/>
            <person name="Lavrijsen P."/>
            <person name="Sunseri F."/>
            <person name="Falavigna A."/>
            <person name="Ye Y."/>
            <person name="Leebens-Mack J.H."/>
            <person name="Chen G."/>
        </authorList>
    </citation>
    <scope>NUCLEOTIDE SEQUENCE [LARGE SCALE GENOMIC DNA]</scope>
    <source>
        <strain evidence="3">cv. DH0086</strain>
    </source>
</reference>
<dbReference type="Proteomes" id="UP000243459">
    <property type="component" value="Chromosome 3"/>
</dbReference>
<protein>
    <recommendedName>
        <fullName evidence="4">UBA domain-containing protein</fullName>
    </recommendedName>
</protein>
<dbReference type="AlphaFoldDB" id="A0A5P1FCB4"/>